<evidence type="ECO:0000313" key="1">
    <source>
        <dbReference type="EMBL" id="SDI32045.1"/>
    </source>
</evidence>
<dbReference type="EMBL" id="UAWB01000005">
    <property type="protein sequence ID" value="SQB44787.1"/>
    <property type="molecule type" value="Genomic_DNA"/>
</dbReference>
<dbReference type="STRING" id="445960.SAMN05421542_0826"/>
<dbReference type="Proteomes" id="UP000251670">
    <property type="component" value="Unassembled WGS sequence"/>
</dbReference>
<evidence type="ECO:0000313" key="2">
    <source>
        <dbReference type="EMBL" id="SQB44787.1"/>
    </source>
</evidence>
<organism evidence="2 4">
    <name type="scientific">Chryseobacterium jejuense</name>
    <dbReference type="NCBI Taxonomy" id="445960"/>
    <lineage>
        <taxon>Bacteria</taxon>
        <taxon>Pseudomonadati</taxon>
        <taxon>Bacteroidota</taxon>
        <taxon>Flavobacteriia</taxon>
        <taxon>Flavobacteriales</taxon>
        <taxon>Weeksellaceae</taxon>
        <taxon>Chryseobacterium group</taxon>
        <taxon>Chryseobacterium</taxon>
    </lineage>
</organism>
<dbReference type="Proteomes" id="UP000199426">
    <property type="component" value="Unassembled WGS sequence"/>
</dbReference>
<accession>A0A2X2WYX0</accession>
<dbReference type="EMBL" id="FNEG01000001">
    <property type="protein sequence ID" value="SDI32045.1"/>
    <property type="molecule type" value="Genomic_DNA"/>
</dbReference>
<evidence type="ECO:0000313" key="3">
    <source>
        <dbReference type="Proteomes" id="UP000199426"/>
    </source>
</evidence>
<gene>
    <name evidence="2" type="ORF">NCTC13492_02600</name>
    <name evidence="1" type="ORF">SAMN05421542_0826</name>
</gene>
<reference evidence="1 3" key="1">
    <citation type="submission" date="2016-10" db="EMBL/GenBank/DDBJ databases">
        <authorList>
            <person name="Varghese N."/>
            <person name="Submissions S."/>
        </authorList>
    </citation>
    <scope>NUCLEOTIDE SEQUENCE [LARGE SCALE GENOMIC DNA]</scope>
    <source>
        <strain evidence="1 3">DSM 19299</strain>
    </source>
</reference>
<protein>
    <submittedName>
        <fullName evidence="2">Uncharacterized protein</fullName>
    </submittedName>
</protein>
<name>A0A2X2WYX0_CHRJE</name>
<proteinExistence type="predicted"/>
<evidence type="ECO:0000313" key="4">
    <source>
        <dbReference type="Proteomes" id="UP000251670"/>
    </source>
</evidence>
<dbReference type="AlphaFoldDB" id="A0A2X2WYX0"/>
<sequence length="449" mass="48050">MEKAISHNYVKEIFLTKNHFNNQFKYNKHRMKKYFLPLFVMAYSLNYSQVGINTSNPQGIFNIDGKKDNNATGSPTAGQQANDFVVSSDGSVGVGTTSPDLSAILELNVSQLASGKQKGFLGPRVALKAYNDSSTIPNPATGLLVYNLGTQSTFTYAGYVYWDGAQWRPLDGRSLQQGSLGALRCIDANLDPLTYTAGTPFQGTMSIPYAGGNGGIYAAQTLGPVNGLTATIAQGNFAQGSGTLIYTISGTPTVSSPNTTVFPLSIGGQTCNAEVGGGKKLSPGEYQFFTYEVPATTTGLLSTMIPNSPILGGKVRLDISFLSSSNTGSGGVTYNPRLVNVSSSNVKMWYSALSSVDRFRRANILVAPGGYVETDNGIYLNWGDNMNSGSTPINSTSSSDDSQEIETIDLAIDGVWYRLTVFVYVDNLNDTIAANNIRRVHITAQRMSS</sequence>
<reference evidence="2 4" key="2">
    <citation type="submission" date="2018-06" db="EMBL/GenBank/DDBJ databases">
        <authorList>
            <consortium name="Pathogen Informatics"/>
            <person name="Doyle S."/>
        </authorList>
    </citation>
    <scope>NUCLEOTIDE SEQUENCE [LARGE SCALE GENOMIC DNA]</scope>
    <source>
        <strain evidence="2 4">NCTC13492</strain>
    </source>
</reference>
<keyword evidence="3" id="KW-1185">Reference proteome</keyword>